<name>A0A4R2NX50_9FLAO</name>
<sequence length="144" mass="16300">MRNNNENTNAFLIHISSFAGYFFPFGSIITPLILWQTQKDRSTFLDEHGKEAVNFNVSFSLYIFILSASFFTFFLGDIFRGLNRIDHLDFGHSVSFSGDLFGVFGIASIVGVVTLIKIALIIIAAMKANNGEQYKYPFTFKFIK</sequence>
<dbReference type="Proteomes" id="UP000294564">
    <property type="component" value="Unassembled WGS sequence"/>
</dbReference>
<dbReference type="OrthoDB" id="9808930at2"/>
<protein>
    <recommendedName>
        <fullName evidence="8">Tic20 family protein</fullName>
    </recommendedName>
</protein>
<evidence type="ECO:0000256" key="1">
    <source>
        <dbReference type="ARBA" id="ARBA00004141"/>
    </source>
</evidence>
<evidence type="ECO:0000313" key="7">
    <source>
        <dbReference type="Proteomes" id="UP000294564"/>
    </source>
</evidence>
<dbReference type="AlphaFoldDB" id="A0A4R2NX50"/>
<keyword evidence="2 5" id="KW-0812">Transmembrane</keyword>
<accession>A0A4R2NX50</accession>
<dbReference type="RefSeq" id="WP_132793524.1">
    <property type="nucleotide sequence ID" value="NZ_SLXM01000002.1"/>
</dbReference>
<reference evidence="6 7" key="1">
    <citation type="submission" date="2019-03" db="EMBL/GenBank/DDBJ databases">
        <title>Genomic Encyclopedia of Type Strains, Phase IV (KMG-IV): sequencing the most valuable type-strain genomes for metagenomic binning, comparative biology and taxonomic classification.</title>
        <authorList>
            <person name="Goeker M."/>
        </authorList>
    </citation>
    <scope>NUCLEOTIDE SEQUENCE [LARGE SCALE GENOMIC DNA]</scope>
    <source>
        <strain evidence="6 7">DSM 14836</strain>
    </source>
</reference>
<evidence type="ECO:0008006" key="8">
    <source>
        <dbReference type="Google" id="ProtNLM"/>
    </source>
</evidence>
<comment type="caution">
    <text evidence="6">The sequence shown here is derived from an EMBL/GenBank/DDBJ whole genome shotgun (WGS) entry which is preliminary data.</text>
</comment>
<gene>
    <name evidence="6" type="ORF">EV195_102121</name>
</gene>
<dbReference type="EMBL" id="SLXM01000002">
    <property type="protein sequence ID" value="TCP26779.1"/>
    <property type="molecule type" value="Genomic_DNA"/>
</dbReference>
<dbReference type="InterPro" id="IPR019109">
    <property type="entry name" value="MamF_MmsF"/>
</dbReference>
<keyword evidence="7" id="KW-1185">Reference proteome</keyword>
<dbReference type="Pfam" id="PF09685">
    <property type="entry name" value="MamF_MmsF"/>
    <property type="match status" value="1"/>
</dbReference>
<keyword evidence="4 5" id="KW-0472">Membrane</keyword>
<evidence type="ECO:0000256" key="3">
    <source>
        <dbReference type="ARBA" id="ARBA00022989"/>
    </source>
</evidence>
<evidence type="ECO:0000256" key="5">
    <source>
        <dbReference type="SAM" id="Phobius"/>
    </source>
</evidence>
<evidence type="ECO:0000256" key="4">
    <source>
        <dbReference type="ARBA" id="ARBA00023136"/>
    </source>
</evidence>
<feature type="transmembrane region" description="Helical" evidence="5">
    <location>
        <begin position="100"/>
        <end position="126"/>
    </location>
</feature>
<keyword evidence="3 5" id="KW-1133">Transmembrane helix</keyword>
<organism evidence="6 7">
    <name type="scientific">Tenacibaculum skagerrakense</name>
    <dbReference type="NCBI Taxonomy" id="186571"/>
    <lineage>
        <taxon>Bacteria</taxon>
        <taxon>Pseudomonadati</taxon>
        <taxon>Bacteroidota</taxon>
        <taxon>Flavobacteriia</taxon>
        <taxon>Flavobacteriales</taxon>
        <taxon>Flavobacteriaceae</taxon>
        <taxon>Tenacibaculum</taxon>
    </lineage>
</organism>
<proteinExistence type="predicted"/>
<comment type="subcellular location">
    <subcellularLocation>
        <location evidence="1">Membrane</location>
        <topology evidence="1">Multi-pass membrane protein</topology>
    </subcellularLocation>
</comment>
<feature type="transmembrane region" description="Helical" evidence="5">
    <location>
        <begin position="55"/>
        <end position="79"/>
    </location>
</feature>
<evidence type="ECO:0000256" key="2">
    <source>
        <dbReference type="ARBA" id="ARBA00022692"/>
    </source>
</evidence>
<feature type="transmembrane region" description="Helical" evidence="5">
    <location>
        <begin position="12"/>
        <end position="35"/>
    </location>
</feature>
<evidence type="ECO:0000313" key="6">
    <source>
        <dbReference type="EMBL" id="TCP26779.1"/>
    </source>
</evidence>